<comment type="pathway">
    <text evidence="2 6">Glycan biosynthesis; trehalose biosynthesis.</text>
</comment>
<dbReference type="EMBL" id="ANHZ02000023">
    <property type="protein sequence ID" value="EME35741.1"/>
    <property type="molecule type" value="Genomic_DNA"/>
</dbReference>
<evidence type="ECO:0000256" key="5">
    <source>
        <dbReference type="ARBA" id="ARBA00024179"/>
    </source>
</evidence>
<dbReference type="NCBIfam" id="TIGR01484">
    <property type="entry name" value="HAD-SF-IIB"/>
    <property type="match status" value="1"/>
</dbReference>
<accession>M2X9D9</accession>
<evidence type="ECO:0000256" key="2">
    <source>
        <dbReference type="ARBA" id="ARBA00005199"/>
    </source>
</evidence>
<keyword evidence="4 6" id="KW-0378">Hydrolase</keyword>
<sequence>MSSPDDALSPELLEALRRLAKAPVLLAAFDFDGTLAPFTVDPQDSRALPEAQEALDRLAAMERTHVGIISGRDLGFLRSVVDKDRTKLLSGSHGAELDLHPLGPDAGDTTIRLSGEQLVALDRAVDAVREVVDRYPGAKAELKPAGVCLHTRPMEDQSLSDQALAEMLGRFEALDGLRITPGQQVMECSVLSATKGEGVEALIRATGADAALFVGDDVTDEDGMRALRPQDVGLKVGDKETVAPFRVASPEALGRLLTQFAQLRADALG</sequence>
<dbReference type="RefSeq" id="WP_006215600.1">
    <property type="nucleotide sequence ID" value="NZ_ANHZ02000023.1"/>
</dbReference>
<evidence type="ECO:0000256" key="3">
    <source>
        <dbReference type="ARBA" id="ARBA00008770"/>
    </source>
</evidence>
<dbReference type="Pfam" id="PF02358">
    <property type="entry name" value="Trehalose_PPase"/>
    <property type="match status" value="1"/>
</dbReference>
<dbReference type="PANTHER" id="PTHR43768">
    <property type="entry name" value="TREHALOSE 6-PHOSPHATE PHOSPHATASE"/>
    <property type="match status" value="1"/>
</dbReference>
<dbReference type="InterPro" id="IPR044651">
    <property type="entry name" value="OTSB-like"/>
</dbReference>
<evidence type="ECO:0000256" key="4">
    <source>
        <dbReference type="ARBA" id="ARBA00022801"/>
    </source>
</evidence>
<organism evidence="7 8">
    <name type="scientific">Kocuria palustris PEL</name>
    <dbReference type="NCBI Taxonomy" id="1236550"/>
    <lineage>
        <taxon>Bacteria</taxon>
        <taxon>Bacillati</taxon>
        <taxon>Actinomycetota</taxon>
        <taxon>Actinomycetes</taxon>
        <taxon>Micrococcales</taxon>
        <taxon>Micrococcaceae</taxon>
        <taxon>Kocuria</taxon>
    </lineage>
</organism>
<dbReference type="InterPro" id="IPR003337">
    <property type="entry name" value="Trehalose_PPase"/>
</dbReference>
<dbReference type="InterPro" id="IPR036412">
    <property type="entry name" value="HAD-like_sf"/>
</dbReference>
<dbReference type="PANTHER" id="PTHR43768:SF3">
    <property type="entry name" value="TREHALOSE 6-PHOSPHATE PHOSPHATASE"/>
    <property type="match status" value="1"/>
</dbReference>
<evidence type="ECO:0000256" key="6">
    <source>
        <dbReference type="RuleBase" id="RU361117"/>
    </source>
</evidence>
<keyword evidence="6" id="KW-0479">Metal-binding</keyword>
<comment type="caution">
    <text evidence="7">The sequence shown here is derived from an EMBL/GenBank/DDBJ whole genome shotgun (WGS) entry which is preliminary data.</text>
</comment>
<dbReference type="GO" id="GO:0005992">
    <property type="term" value="P:trehalose biosynthetic process"/>
    <property type="evidence" value="ECO:0007669"/>
    <property type="project" value="UniProtKB-UniPathway"/>
</dbReference>
<dbReference type="Proteomes" id="UP000009877">
    <property type="component" value="Unassembled WGS sequence"/>
</dbReference>
<dbReference type="GO" id="GO:0046872">
    <property type="term" value="F:metal ion binding"/>
    <property type="evidence" value="ECO:0007669"/>
    <property type="project" value="UniProtKB-KW"/>
</dbReference>
<dbReference type="InterPro" id="IPR023214">
    <property type="entry name" value="HAD_sf"/>
</dbReference>
<proteinExistence type="inferred from homology"/>
<dbReference type="EC" id="3.1.3.12" evidence="6"/>
<dbReference type="AlphaFoldDB" id="M2X9D9"/>
<dbReference type="SUPFAM" id="SSF56784">
    <property type="entry name" value="HAD-like"/>
    <property type="match status" value="1"/>
</dbReference>
<dbReference type="NCBIfam" id="TIGR00685">
    <property type="entry name" value="T6PP"/>
    <property type="match status" value="1"/>
</dbReference>
<gene>
    <name evidence="7" type="ORF">C884_01374</name>
</gene>
<comment type="catalytic activity">
    <reaction evidence="1 6">
        <text>alpha,alpha-trehalose 6-phosphate + H2O = alpha,alpha-trehalose + phosphate</text>
        <dbReference type="Rhea" id="RHEA:23420"/>
        <dbReference type="ChEBI" id="CHEBI:15377"/>
        <dbReference type="ChEBI" id="CHEBI:16551"/>
        <dbReference type="ChEBI" id="CHEBI:43474"/>
        <dbReference type="ChEBI" id="CHEBI:58429"/>
        <dbReference type="EC" id="3.1.3.12"/>
    </reaction>
</comment>
<comment type="function">
    <text evidence="5 6">Removes the phosphate from trehalose 6-phosphate to produce free trehalose.</text>
</comment>
<comment type="cofactor">
    <cofactor evidence="6">
        <name>Mg(2+)</name>
        <dbReference type="ChEBI" id="CHEBI:18420"/>
    </cofactor>
</comment>
<comment type="similarity">
    <text evidence="3 6">Belongs to the trehalose phosphatase family.</text>
</comment>
<keyword evidence="6" id="KW-0460">Magnesium</keyword>
<dbReference type="Gene3D" id="3.40.50.1000">
    <property type="entry name" value="HAD superfamily/HAD-like"/>
    <property type="match status" value="1"/>
</dbReference>
<evidence type="ECO:0000256" key="1">
    <source>
        <dbReference type="ARBA" id="ARBA00000500"/>
    </source>
</evidence>
<protein>
    <recommendedName>
        <fullName evidence="6">Trehalose 6-phosphate phosphatase</fullName>
        <ecNumber evidence="6">3.1.3.12</ecNumber>
    </recommendedName>
</protein>
<keyword evidence="8" id="KW-1185">Reference proteome</keyword>
<dbReference type="GO" id="GO:0004805">
    <property type="term" value="F:trehalose-phosphatase activity"/>
    <property type="evidence" value="ECO:0007669"/>
    <property type="project" value="UniProtKB-EC"/>
</dbReference>
<name>M2X9D9_9MICC</name>
<evidence type="ECO:0000313" key="8">
    <source>
        <dbReference type="Proteomes" id="UP000009877"/>
    </source>
</evidence>
<dbReference type="Gene3D" id="3.30.70.1020">
    <property type="entry name" value="Trehalose-6-phosphate phosphatase related protein, domain 2"/>
    <property type="match status" value="1"/>
</dbReference>
<dbReference type="STRING" id="71999.KPaMU14_02235"/>
<dbReference type="UniPathway" id="UPA00299"/>
<dbReference type="InterPro" id="IPR006379">
    <property type="entry name" value="HAD-SF_hydro_IIB"/>
</dbReference>
<reference evidence="7 8" key="1">
    <citation type="journal article" date="2014" name="Genome Announc.">
        <title>Draft Genome Sequence of Kocuria palustris PEL.</title>
        <authorList>
            <person name="Sharma G."/>
            <person name="Khatri I."/>
            <person name="Subramanian S."/>
        </authorList>
    </citation>
    <scope>NUCLEOTIDE SEQUENCE [LARGE SCALE GENOMIC DNA]</scope>
    <source>
        <strain evidence="7 8">PEL</strain>
    </source>
</reference>
<evidence type="ECO:0000313" key="7">
    <source>
        <dbReference type="EMBL" id="EME35741.1"/>
    </source>
</evidence>